<sequence>MQQTPDYTSVLCTRSQTPNHITTLCTRLSGTGAIPKSGRLNCRRFDFHPNYSKPKRGEVCLEAITLNLNSLEENFKYNEGKGFKNDCRKKLLETLPWYHLWWGGFEGGVLLMGLSEDDTCPV</sequence>
<keyword evidence="2" id="KW-1185">Reference proteome</keyword>
<dbReference type="Proteomes" id="UP001054945">
    <property type="component" value="Unassembled WGS sequence"/>
</dbReference>
<evidence type="ECO:0000313" key="1">
    <source>
        <dbReference type="EMBL" id="GIY08504.1"/>
    </source>
</evidence>
<dbReference type="AlphaFoldDB" id="A0AAV4QI42"/>
<comment type="caution">
    <text evidence="1">The sequence shown here is derived from an EMBL/GenBank/DDBJ whole genome shotgun (WGS) entry which is preliminary data.</text>
</comment>
<organism evidence="1 2">
    <name type="scientific">Caerostris extrusa</name>
    <name type="common">Bark spider</name>
    <name type="synonym">Caerostris bankana</name>
    <dbReference type="NCBI Taxonomy" id="172846"/>
    <lineage>
        <taxon>Eukaryota</taxon>
        <taxon>Metazoa</taxon>
        <taxon>Ecdysozoa</taxon>
        <taxon>Arthropoda</taxon>
        <taxon>Chelicerata</taxon>
        <taxon>Arachnida</taxon>
        <taxon>Araneae</taxon>
        <taxon>Araneomorphae</taxon>
        <taxon>Entelegynae</taxon>
        <taxon>Araneoidea</taxon>
        <taxon>Araneidae</taxon>
        <taxon>Caerostris</taxon>
    </lineage>
</organism>
<proteinExistence type="predicted"/>
<protein>
    <recommendedName>
        <fullName evidence="3">LAGLIDADG homing endonuclease</fullName>
    </recommendedName>
</protein>
<evidence type="ECO:0008006" key="3">
    <source>
        <dbReference type="Google" id="ProtNLM"/>
    </source>
</evidence>
<reference evidence="1 2" key="1">
    <citation type="submission" date="2021-06" db="EMBL/GenBank/DDBJ databases">
        <title>Caerostris extrusa draft genome.</title>
        <authorList>
            <person name="Kono N."/>
            <person name="Arakawa K."/>
        </authorList>
    </citation>
    <scope>NUCLEOTIDE SEQUENCE [LARGE SCALE GENOMIC DNA]</scope>
</reference>
<name>A0AAV4QI42_CAEEX</name>
<gene>
    <name evidence="1" type="ORF">CEXT_470311</name>
</gene>
<evidence type="ECO:0000313" key="2">
    <source>
        <dbReference type="Proteomes" id="UP001054945"/>
    </source>
</evidence>
<accession>A0AAV4QI42</accession>
<dbReference type="EMBL" id="BPLR01006258">
    <property type="protein sequence ID" value="GIY08504.1"/>
    <property type="molecule type" value="Genomic_DNA"/>
</dbReference>